<proteinExistence type="predicted"/>
<protein>
    <submittedName>
        <fullName evidence="1">Uncharacterized protein</fullName>
    </submittedName>
</protein>
<accession>A0ABC8QY01</accession>
<comment type="caution">
    <text evidence="1">The sequence shown here is derived from an EMBL/GenBank/DDBJ whole genome shotgun (WGS) entry which is preliminary data.</text>
</comment>
<sequence>MNIPSSVHGTIGDALRARSIGGGVGEFEATTLAVGGASNHAGFGNGYAIHNDEAIEVVQVEGDAQRRKANAWGGAYKKLEHL</sequence>
<reference evidence="1 2" key="1">
    <citation type="submission" date="2024-02" db="EMBL/GenBank/DDBJ databases">
        <authorList>
            <person name="Vignale AGUSTIN F."/>
            <person name="Sosa J E."/>
            <person name="Modenutti C."/>
        </authorList>
    </citation>
    <scope>NUCLEOTIDE SEQUENCE [LARGE SCALE GENOMIC DNA]</scope>
</reference>
<organism evidence="1 2">
    <name type="scientific">Ilex paraguariensis</name>
    <name type="common">yerba mate</name>
    <dbReference type="NCBI Taxonomy" id="185542"/>
    <lineage>
        <taxon>Eukaryota</taxon>
        <taxon>Viridiplantae</taxon>
        <taxon>Streptophyta</taxon>
        <taxon>Embryophyta</taxon>
        <taxon>Tracheophyta</taxon>
        <taxon>Spermatophyta</taxon>
        <taxon>Magnoliopsida</taxon>
        <taxon>eudicotyledons</taxon>
        <taxon>Gunneridae</taxon>
        <taxon>Pentapetalae</taxon>
        <taxon>asterids</taxon>
        <taxon>campanulids</taxon>
        <taxon>Aquifoliales</taxon>
        <taxon>Aquifoliaceae</taxon>
        <taxon>Ilex</taxon>
    </lineage>
</organism>
<feature type="non-terminal residue" evidence="1">
    <location>
        <position position="82"/>
    </location>
</feature>
<evidence type="ECO:0000313" key="2">
    <source>
        <dbReference type="Proteomes" id="UP001642360"/>
    </source>
</evidence>
<dbReference type="AlphaFoldDB" id="A0ABC8QY01"/>
<keyword evidence="2" id="KW-1185">Reference proteome</keyword>
<dbReference type="Proteomes" id="UP001642360">
    <property type="component" value="Unassembled WGS sequence"/>
</dbReference>
<dbReference type="EMBL" id="CAUOFW020000829">
    <property type="protein sequence ID" value="CAK9137641.1"/>
    <property type="molecule type" value="Genomic_DNA"/>
</dbReference>
<name>A0ABC8QY01_9AQUA</name>
<evidence type="ECO:0000313" key="1">
    <source>
        <dbReference type="EMBL" id="CAK9137641.1"/>
    </source>
</evidence>
<gene>
    <name evidence="1" type="ORF">ILEXP_LOCUS4662</name>
</gene>